<dbReference type="STRING" id="343013.SAMN04489707_100464"/>
<dbReference type="EMBL" id="FPBX01000004">
    <property type="protein sequence ID" value="SFU43788.1"/>
    <property type="molecule type" value="Genomic_DNA"/>
</dbReference>
<protein>
    <submittedName>
        <fullName evidence="2">Uncharacterized conserved protein, DUF2249 family</fullName>
    </submittedName>
</protein>
<dbReference type="AlphaFoldDB" id="A0A1I7G5U5"/>
<dbReference type="InterPro" id="IPR018720">
    <property type="entry name" value="DUF2249"/>
</dbReference>
<gene>
    <name evidence="2" type="ORF">SAMN04489707_100464</name>
</gene>
<dbReference type="Proteomes" id="UP000183656">
    <property type="component" value="Unassembled WGS sequence"/>
</dbReference>
<keyword evidence="3" id="KW-1185">Reference proteome</keyword>
<reference evidence="2 3" key="1">
    <citation type="submission" date="2016-10" db="EMBL/GenBank/DDBJ databases">
        <authorList>
            <person name="de Groot N.N."/>
        </authorList>
    </citation>
    <scope>NUCLEOTIDE SEQUENCE [LARGE SCALE GENOMIC DNA]</scope>
    <source>
        <strain evidence="2 3">R-24608</strain>
    </source>
</reference>
<dbReference type="RefSeq" id="WP_054254823.1">
    <property type="nucleotide sequence ID" value="NZ_CYIG01000002.1"/>
</dbReference>
<dbReference type="Pfam" id="PF10006">
    <property type="entry name" value="DUF2249"/>
    <property type="match status" value="1"/>
</dbReference>
<evidence type="ECO:0000313" key="2">
    <source>
        <dbReference type="EMBL" id="SFU43788.1"/>
    </source>
</evidence>
<feature type="domain" description="DUF2249" evidence="1">
    <location>
        <begin position="7"/>
        <end position="76"/>
    </location>
</feature>
<evidence type="ECO:0000313" key="3">
    <source>
        <dbReference type="Proteomes" id="UP000183656"/>
    </source>
</evidence>
<name>A0A1I7G5U5_9BURK</name>
<proteinExistence type="predicted"/>
<organism evidence="2 3">
    <name type="scientific">Paenacidovorax caeni</name>
    <dbReference type="NCBI Taxonomy" id="343013"/>
    <lineage>
        <taxon>Bacteria</taxon>
        <taxon>Pseudomonadati</taxon>
        <taxon>Pseudomonadota</taxon>
        <taxon>Betaproteobacteria</taxon>
        <taxon>Burkholderiales</taxon>
        <taxon>Comamonadaceae</taxon>
        <taxon>Paenacidovorax</taxon>
    </lineage>
</organism>
<evidence type="ECO:0000259" key="1">
    <source>
        <dbReference type="Pfam" id="PF10006"/>
    </source>
</evidence>
<dbReference type="OrthoDB" id="8451629at2"/>
<accession>A0A1I7G5U5</accession>
<sequence>MNATLAEIDVRTIAPYERHAQIFARFDALNVGEAFVIVNDHNPVPLHMQLEGRTPGQVKWSYLQAGPDLWRVEIGKQAAAGNKAHAAGTCCGSCGG</sequence>